<dbReference type="AlphaFoldDB" id="A0A7J4TM78"/>
<evidence type="ECO:0000313" key="1">
    <source>
        <dbReference type="EMBL" id="HII84623.1"/>
    </source>
</evidence>
<comment type="caution">
    <text evidence="1">The sequence shown here is derived from an EMBL/GenBank/DDBJ whole genome shotgun (WGS) entry which is preliminary data.</text>
</comment>
<gene>
    <name evidence="1" type="ORF">HA271_07280</name>
</gene>
<sequence length="76" mass="8655">MDVGMLTVQYLNGKEESFDISTSEVDQIKVMEDRMIISFNKDPSTRRNRCKVIITSNLSSYEISPCDLEGLISSFK</sequence>
<protein>
    <submittedName>
        <fullName evidence="1">Uncharacterized protein</fullName>
    </submittedName>
</protein>
<name>A0A7J4TM78_9EURY</name>
<accession>A0A7J4TM78</accession>
<dbReference type="Proteomes" id="UP000586031">
    <property type="component" value="Unassembled WGS sequence"/>
</dbReference>
<dbReference type="EMBL" id="DUHE01000206">
    <property type="protein sequence ID" value="HII84623.1"/>
    <property type="molecule type" value="Genomic_DNA"/>
</dbReference>
<evidence type="ECO:0000313" key="2">
    <source>
        <dbReference type="Proteomes" id="UP000586031"/>
    </source>
</evidence>
<organism evidence="1 2">
    <name type="scientific">Methanobacterium subterraneum</name>
    <dbReference type="NCBI Taxonomy" id="59277"/>
    <lineage>
        <taxon>Archaea</taxon>
        <taxon>Methanobacteriati</taxon>
        <taxon>Methanobacteriota</taxon>
        <taxon>Methanomada group</taxon>
        <taxon>Methanobacteria</taxon>
        <taxon>Methanobacteriales</taxon>
        <taxon>Methanobacteriaceae</taxon>
        <taxon>Methanobacterium</taxon>
    </lineage>
</organism>
<reference evidence="2" key="1">
    <citation type="journal article" date="2020" name="bioRxiv">
        <title>A rank-normalized archaeal taxonomy based on genome phylogeny resolves widespread incomplete and uneven classifications.</title>
        <authorList>
            <person name="Rinke C."/>
            <person name="Chuvochina M."/>
            <person name="Mussig A.J."/>
            <person name="Chaumeil P.-A."/>
            <person name="Waite D.W."/>
            <person name="Whitman W.B."/>
            <person name="Parks D.H."/>
            <person name="Hugenholtz P."/>
        </authorList>
    </citation>
    <scope>NUCLEOTIDE SEQUENCE [LARGE SCALE GENOMIC DNA]</scope>
</reference>
<proteinExistence type="predicted"/>